<dbReference type="InterPro" id="IPR002347">
    <property type="entry name" value="SDR_fam"/>
</dbReference>
<evidence type="ECO:0000256" key="1">
    <source>
        <dbReference type="ARBA" id="ARBA00006484"/>
    </source>
</evidence>
<comment type="caution">
    <text evidence="2">The sequence shown here is derived from an EMBL/GenBank/DDBJ whole genome shotgun (WGS) entry which is preliminary data.</text>
</comment>
<dbReference type="InterPro" id="IPR036291">
    <property type="entry name" value="NAD(P)-bd_dom_sf"/>
</dbReference>
<dbReference type="RefSeq" id="WP_184101396.1">
    <property type="nucleotide sequence ID" value="NZ_JACIJH010000021.1"/>
</dbReference>
<organism evidence="2 3">
    <name type="scientific">Sphingopyxis panaciterrulae</name>
    <dbReference type="NCBI Taxonomy" id="462372"/>
    <lineage>
        <taxon>Bacteria</taxon>
        <taxon>Pseudomonadati</taxon>
        <taxon>Pseudomonadota</taxon>
        <taxon>Alphaproteobacteria</taxon>
        <taxon>Sphingomonadales</taxon>
        <taxon>Sphingomonadaceae</taxon>
        <taxon>Sphingopyxis</taxon>
    </lineage>
</organism>
<dbReference type="AlphaFoldDB" id="A0A7W9B9J4"/>
<protein>
    <submittedName>
        <fullName evidence="2">NAD(P)-dependent dehydrogenase (Short-subunit alcohol dehydrogenase family)</fullName>
    </submittedName>
</protein>
<proteinExistence type="inferred from homology"/>
<name>A0A7W9B9J4_9SPHN</name>
<dbReference type="InterPro" id="IPR020904">
    <property type="entry name" value="Sc_DH/Rdtase_CS"/>
</dbReference>
<keyword evidence="3" id="KW-1185">Reference proteome</keyword>
<dbReference type="PROSITE" id="PS00061">
    <property type="entry name" value="ADH_SHORT"/>
    <property type="match status" value="1"/>
</dbReference>
<dbReference type="SUPFAM" id="SSF51735">
    <property type="entry name" value="NAD(P)-binding Rossmann-fold domains"/>
    <property type="match status" value="1"/>
</dbReference>
<dbReference type="PRINTS" id="PR00081">
    <property type="entry name" value="GDHRDH"/>
</dbReference>
<dbReference type="Gene3D" id="3.40.50.720">
    <property type="entry name" value="NAD(P)-binding Rossmann-like Domain"/>
    <property type="match status" value="1"/>
</dbReference>
<dbReference type="Proteomes" id="UP000537161">
    <property type="component" value="Unassembled WGS sequence"/>
</dbReference>
<reference evidence="2 3" key="1">
    <citation type="submission" date="2020-08" db="EMBL/GenBank/DDBJ databases">
        <title>Genomic Encyclopedia of Type Strains, Phase IV (KMG-IV): sequencing the most valuable type-strain genomes for metagenomic binning, comparative biology and taxonomic classification.</title>
        <authorList>
            <person name="Goeker M."/>
        </authorList>
    </citation>
    <scope>NUCLEOTIDE SEQUENCE [LARGE SCALE GENOMIC DNA]</scope>
    <source>
        <strain evidence="2 3">DSM 27163</strain>
    </source>
</reference>
<comment type="similarity">
    <text evidence="1">Belongs to the short-chain dehydrogenases/reductases (SDR) family.</text>
</comment>
<dbReference type="FunFam" id="3.40.50.720:FF:000084">
    <property type="entry name" value="Short-chain dehydrogenase reductase"/>
    <property type="match status" value="1"/>
</dbReference>
<dbReference type="GO" id="GO:0016616">
    <property type="term" value="F:oxidoreductase activity, acting on the CH-OH group of donors, NAD or NADP as acceptor"/>
    <property type="evidence" value="ECO:0007669"/>
    <property type="project" value="TreeGrafter"/>
</dbReference>
<dbReference type="PANTHER" id="PTHR42760">
    <property type="entry name" value="SHORT-CHAIN DEHYDROGENASES/REDUCTASES FAMILY MEMBER"/>
    <property type="match status" value="1"/>
</dbReference>
<accession>A0A7W9B9J4</accession>
<dbReference type="EMBL" id="JACIJH010000021">
    <property type="protein sequence ID" value="MBB5708561.1"/>
    <property type="molecule type" value="Genomic_DNA"/>
</dbReference>
<dbReference type="Pfam" id="PF13561">
    <property type="entry name" value="adh_short_C2"/>
    <property type="match status" value="1"/>
</dbReference>
<gene>
    <name evidence="2" type="ORF">FHR21_003954</name>
</gene>
<evidence type="ECO:0000313" key="3">
    <source>
        <dbReference type="Proteomes" id="UP000537161"/>
    </source>
</evidence>
<dbReference type="CDD" id="cd05233">
    <property type="entry name" value="SDR_c"/>
    <property type="match status" value="1"/>
</dbReference>
<evidence type="ECO:0000313" key="2">
    <source>
        <dbReference type="EMBL" id="MBB5708561.1"/>
    </source>
</evidence>
<sequence>MDSLKGKVAVVTGGNSGIGFASAKLFAEQGAQVVITGRRQAALDEAVRSIGPAAVAICGDVADPAHHRAVADLIRERFGGADIYMANAGVNTITPSGEVREAEYDTQFGINARGTFFGVQAIAPHLQERASIILVGSLASDKVLDGHAVYAGTKAAIGAFARSWALEFKDRGIRVNMLSPGPTETEILGKLGVAPEERGAFAEMMAGAIPLARLGRPEELARAALFLASDASSFVTGINLRVDGGMALL</sequence>